<dbReference type="SUPFAM" id="SSF118116">
    <property type="entry name" value="DNA mismatch repair protein MutL"/>
    <property type="match status" value="1"/>
</dbReference>
<protein>
    <recommendedName>
        <fullName evidence="4">MutL C-terminal dimerisation domain-containing protein</fullName>
    </recommendedName>
</protein>
<gene>
    <name evidence="5" type="ORF">CTEN210_04503</name>
</gene>
<dbReference type="GO" id="GO:0032300">
    <property type="term" value="C:mismatch repair complex"/>
    <property type="evidence" value="ECO:0007669"/>
    <property type="project" value="InterPro"/>
</dbReference>
<dbReference type="GO" id="GO:0016887">
    <property type="term" value="F:ATP hydrolysis activity"/>
    <property type="evidence" value="ECO:0007669"/>
    <property type="project" value="InterPro"/>
</dbReference>
<dbReference type="InterPro" id="IPR036890">
    <property type="entry name" value="HATPase_C_sf"/>
</dbReference>
<dbReference type="InterPro" id="IPR014721">
    <property type="entry name" value="Ribsml_uS5_D2-typ_fold_subgr"/>
</dbReference>
<evidence type="ECO:0000256" key="1">
    <source>
        <dbReference type="ARBA" id="ARBA00006082"/>
    </source>
</evidence>
<dbReference type="InterPro" id="IPR014790">
    <property type="entry name" value="MutL_C"/>
</dbReference>
<evidence type="ECO:0000256" key="3">
    <source>
        <dbReference type="SAM" id="MobiDB-lite"/>
    </source>
</evidence>
<dbReference type="InterPro" id="IPR038973">
    <property type="entry name" value="MutL/Mlh/Pms-like"/>
</dbReference>
<proteinExistence type="inferred from homology"/>
<dbReference type="EMBL" id="BLLK01000025">
    <property type="protein sequence ID" value="GFH48027.1"/>
    <property type="molecule type" value="Genomic_DNA"/>
</dbReference>
<feature type="domain" description="MutL C-terminal dimerisation" evidence="4">
    <location>
        <begin position="617"/>
        <end position="785"/>
    </location>
</feature>
<evidence type="ECO:0000256" key="2">
    <source>
        <dbReference type="ARBA" id="ARBA00022763"/>
    </source>
</evidence>
<comment type="caution">
    <text evidence="5">The sequence shown here is derived from an EMBL/GenBank/DDBJ whole genome shotgun (WGS) entry which is preliminary data.</text>
</comment>
<evidence type="ECO:0000313" key="5">
    <source>
        <dbReference type="EMBL" id="GFH48027.1"/>
    </source>
</evidence>
<dbReference type="PANTHER" id="PTHR10073">
    <property type="entry name" value="DNA MISMATCH REPAIR PROTEIN MLH, PMS, MUTL"/>
    <property type="match status" value="1"/>
</dbReference>
<name>A0AAD3CL07_9STRA</name>
<organism evidence="5 6">
    <name type="scientific">Chaetoceros tenuissimus</name>
    <dbReference type="NCBI Taxonomy" id="426638"/>
    <lineage>
        <taxon>Eukaryota</taxon>
        <taxon>Sar</taxon>
        <taxon>Stramenopiles</taxon>
        <taxon>Ochrophyta</taxon>
        <taxon>Bacillariophyta</taxon>
        <taxon>Coscinodiscophyceae</taxon>
        <taxon>Chaetocerotophycidae</taxon>
        <taxon>Chaetocerotales</taxon>
        <taxon>Chaetocerotaceae</taxon>
        <taxon>Chaetoceros</taxon>
    </lineage>
</organism>
<evidence type="ECO:0000313" key="6">
    <source>
        <dbReference type="Proteomes" id="UP001054902"/>
    </source>
</evidence>
<dbReference type="Gene3D" id="3.30.1370.100">
    <property type="entry name" value="MutL, C-terminal domain, regulatory subdomain"/>
    <property type="match status" value="1"/>
</dbReference>
<dbReference type="GO" id="GO:0005524">
    <property type="term" value="F:ATP binding"/>
    <property type="evidence" value="ECO:0007669"/>
    <property type="project" value="InterPro"/>
</dbReference>
<dbReference type="Gene3D" id="3.30.1540.20">
    <property type="entry name" value="MutL, C-terminal domain, dimerisation subdomain"/>
    <property type="match status" value="1"/>
</dbReference>
<dbReference type="PANTHER" id="PTHR10073:SF47">
    <property type="entry name" value="DNA MISMATCH REPAIR PROTEIN MLH3"/>
    <property type="match status" value="1"/>
</dbReference>
<dbReference type="InterPro" id="IPR042121">
    <property type="entry name" value="MutL_C_regsub"/>
</dbReference>
<sequence length="858" mass="97150">MKKRNFQSINGIRPANLNRMERRVQLLPEETRDFVRGGQIIGSVYRALEELVRNAVLHGKALEVNVTIGHVTNSITGTRNTTTMLTVSDDGIGIDEAALRDLIGTHHCTSKPNSHNKVSIHNHESSHRGESLKALAALSIEFQVQSTRANLKKKRDNYRGLTSAPSKAKRSSQTFNNSIPTMNDIESFTTSEKLVRNSKVVSFQSRLSFESNIKSGTSITLSGLFHKHQVRLRQFQLQNQQRGNDPQHHLRIGQVRSCLQELAFAFPHVTIRLFVQNELNCKPDAVWLQTLPWERSTILESLSLTVDSQRSFCQLLRQRCARFDCVVGGGTCLDLYYSEGERNRNGVDSTLAFSRSFHGRIARSTRHASSRDWQVCGVLIYKEEKFDETEEASAISNRSRQQEYVFLNNRPLKNHSSITDKIQKDLKKCSTNAAFYSWSFLIHIMCPNSAVDLVVDEWKSYSRIREKDRLISCISDAIAHFLTENGLGCELNPNVDMKETASRKVCDILDEKTSLNTCDEINKENRCIASRSVMKENDIDDKLFAEAFFSEPTKSSQEILPSLKRPSKVKASNIEPDALKWTKSKLKSIQQEIKSVTESASQSEVKITKEMLSRARFIAQLDSKFLIVDMDGLLCVIDQHAADERVGLERIERAVEKCLSSSEKNEETFFSLSKLKNINMRNLFKSKSLSLPKTLTLTHTQNETVSRYGTILRKYHYDFDHDPSSNILQIKGLLQFGEKVSTEKDFLQFVQVLSSGGTSLMKPSFLKRCMASYACRYAIMFGDTLSATECKDLLKSLAGCNHPFSCAHGRPSFIPLANLEVLDTTVASNNTSTIVPLRFQKKSVRVEKRNLQKTRIVK</sequence>
<dbReference type="Gene3D" id="3.30.565.10">
    <property type="entry name" value="Histidine kinase-like ATPase, C-terminal domain"/>
    <property type="match status" value="1"/>
</dbReference>
<dbReference type="Proteomes" id="UP001054902">
    <property type="component" value="Unassembled WGS sequence"/>
</dbReference>
<dbReference type="Gene3D" id="3.30.230.10">
    <property type="match status" value="1"/>
</dbReference>
<evidence type="ECO:0000259" key="4">
    <source>
        <dbReference type="SMART" id="SM00853"/>
    </source>
</evidence>
<dbReference type="SMART" id="SM00853">
    <property type="entry name" value="MutL_C"/>
    <property type="match status" value="1"/>
</dbReference>
<keyword evidence="2" id="KW-0227">DNA damage</keyword>
<reference evidence="5 6" key="1">
    <citation type="journal article" date="2021" name="Sci. Rep.">
        <title>The genome of the diatom Chaetoceros tenuissimus carries an ancient integrated fragment of an extant virus.</title>
        <authorList>
            <person name="Hongo Y."/>
            <person name="Kimura K."/>
            <person name="Takaki Y."/>
            <person name="Yoshida Y."/>
            <person name="Baba S."/>
            <person name="Kobayashi G."/>
            <person name="Nagasaki K."/>
            <person name="Hano T."/>
            <person name="Tomaru Y."/>
        </authorList>
    </citation>
    <scope>NUCLEOTIDE SEQUENCE [LARGE SCALE GENOMIC DNA]</scope>
    <source>
        <strain evidence="5 6">NIES-3715</strain>
    </source>
</reference>
<dbReference type="GO" id="GO:0140664">
    <property type="term" value="F:ATP-dependent DNA damage sensor activity"/>
    <property type="evidence" value="ECO:0007669"/>
    <property type="project" value="InterPro"/>
</dbReference>
<dbReference type="InterPro" id="IPR042120">
    <property type="entry name" value="MutL_C_dimsub"/>
</dbReference>
<dbReference type="InterPro" id="IPR037198">
    <property type="entry name" value="MutL_C_sf"/>
</dbReference>
<feature type="region of interest" description="Disordered" evidence="3">
    <location>
        <begin position="156"/>
        <end position="178"/>
    </location>
</feature>
<comment type="similarity">
    <text evidence="1">Belongs to the DNA mismatch repair MutL/HexB family.</text>
</comment>
<dbReference type="SUPFAM" id="SSF55874">
    <property type="entry name" value="ATPase domain of HSP90 chaperone/DNA topoisomerase II/histidine kinase"/>
    <property type="match status" value="1"/>
</dbReference>
<dbReference type="AlphaFoldDB" id="A0AAD3CL07"/>
<accession>A0AAD3CL07</accession>
<dbReference type="GO" id="GO:0006298">
    <property type="term" value="P:mismatch repair"/>
    <property type="evidence" value="ECO:0007669"/>
    <property type="project" value="InterPro"/>
</dbReference>
<keyword evidence="6" id="KW-1185">Reference proteome</keyword>